<keyword evidence="1" id="KW-0813">Transport</keyword>
<keyword evidence="7" id="KW-0812">Transmembrane</keyword>
<dbReference type="InterPro" id="IPR020942">
    <property type="entry name" value="Cyt_c_III_dom"/>
</dbReference>
<dbReference type="InterPro" id="IPR002322">
    <property type="entry name" value="Cyt_c_III"/>
</dbReference>
<dbReference type="SUPFAM" id="SSF48695">
    <property type="entry name" value="Multiheme cytochromes"/>
    <property type="match status" value="1"/>
</dbReference>
<dbReference type="GO" id="GO:0020037">
    <property type="term" value="F:heme binding"/>
    <property type="evidence" value="ECO:0007669"/>
    <property type="project" value="InterPro"/>
</dbReference>
<dbReference type="Gene3D" id="3.90.10.10">
    <property type="entry name" value="Cytochrome C3"/>
    <property type="match status" value="1"/>
</dbReference>
<feature type="transmembrane region" description="Helical" evidence="7">
    <location>
        <begin position="9"/>
        <end position="28"/>
    </location>
</feature>
<keyword evidence="3 6" id="KW-0479">Metal-binding</keyword>
<feature type="domain" description="Class III cytochrome C" evidence="8">
    <location>
        <begin position="41"/>
        <end position="119"/>
    </location>
</feature>
<keyword evidence="7" id="KW-1133">Transmembrane helix</keyword>
<dbReference type="PRINTS" id="PR00609">
    <property type="entry name" value="CYTOCHROMEC3"/>
</dbReference>
<comment type="cofactor">
    <cofactor evidence="6">
        <name>heme c</name>
        <dbReference type="ChEBI" id="CHEBI:61717"/>
    </cofactor>
    <text evidence="6">Binds 4 heme c groups covalently per monomer.</text>
</comment>
<keyword evidence="7" id="KW-0472">Membrane</keyword>
<feature type="binding site" description="axial binding residue" evidence="6">
    <location>
        <position position="68"/>
    </location>
    <ligand>
        <name>heme c</name>
        <dbReference type="ChEBI" id="CHEBI:61717"/>
        <label>1</label>
    </ligand>
    <ligandPart>
        <name>Fe</name>
        <dbReference type="ChEBI" id="CHEBI:18248"/>
    </ligandPart>
</feature>
<feature type="binding site" description="axial binding residue" evidence="6">
    <location>
        <position position="66"/>
    </location>
    <ligand>
        <name>heme c</name>
        <dbReference type="ChEBI" id="CHEBI:61717"/>
        <label>1</label>
    </ligand>
    <ligandPart>
        <name>Fe</name>
        <dbReference type="ChEBI" id="CHEBI:18248"/>
    </ligandPart>
</feature>
<keyword evidence="5 6" id="KW-0408">Iron</keyword>
<feature type="binding site" description="axial binding residue" evidence="6">
    <location>
        <position position="101"/>
    </location>
    <ligand>
        <name>heme c</name>
        <dbReference type="ChEBI" id="CHEBI:61717"/>
        <label>1</label>
    </ligand>
    <ligandPart>
        <name>Fe</name>
        <dbReference type="ChEBI" id="CHEBI:18248"/>
    </ligandPart>
</feature>
<evidence type="ECO:0000256" key="4">
    <source>
        <dbReference type="ARBA" id="ARBA00022982"/>
    </source>
</evidence>
<reference evidence="9 10" key="1">
    <citation type="submission" date="2017-10" db="EMBL/GenBank/DDBJ databases">
        <title>Novel microbial diversity and functional potential in the marine mammal oral microbiome.</title>
        <authorList>
            <person name="Dudek N.K."/>
            <person name="Sun C.L."/>
            <person name="Burstein D."/>
            <person name="Kantor R.S."/>
            <person name="Aliaga Goltsman D.S."/>
            <person name="Bik E.M."/>
            <person name="Thomas B.C."/>
            <person name="Banfield J.F."/>
            <person name="Relman D.A."/>
        </authorList>
    </citation>
    <scope>NUCLEOTIDE SEQUENCE [LARGE SCALE GENOMIC DNA]</scope>
    <source>
        <strain evidence="9">DOLJORAL78_47_202</strain>
    </source>
</reference>
<dbReference type="CDD" id="cd08168">
    <property type="entry name" value="Cytochrom_C3"/>
    <property type="match status" value="1"/>
</dbReference>
<keyword evidence="4" id="KW-0249">Electron transport</keyword>
<feature type="binding site" description="axial binding residue" evidence="6">
    <location>
        <position position="119"/>
    </location>
    <ligand>
        <name>heme c</name>
        <dbReference type="ChEBI" id="CHEBI:61717"/>
        <label>1</label>
    </ligand>
    <ligandPart>
        <name>Fe</name>
        <dbReference type="ChEBI" id="CHEBI:18248"/>
    </ligandPart>
</feature>
<proteinExistence type="predicted"/>
<protein>
    <submittedName>
        <fullName evidence="9">Cytochrome C</fullName>
    </submittedName>
</protein>
<name>A0A2G6MQ46_9BACT</name>
<dbReference type="GO" id="GO:0046872">
    <property type="term" value="F:metal ion binding"/>
    <property type="evidence" value="ECO:0007669"/>
    <property type="project" value="UniProtKB-KW"/>
</dbReference>
<sequence>MTSQRDLKIAVWIMLVLLVTGIVCYASFSPPVPDNPVRLMFQNKAGKVLFTHLRHTDDYLLDCLDCHHNIEDDETYNCSECHEQEGDEEMPSRADAFHAQCKGCHEDYGAGPVECNACHAN</sequence>
<dbReference type="GO" id="GO:0009055">
    <property type="term" value="F:electron transfer activity"/>
    <property type="evidence" value="ECO:0007669"/>
    <property type="project" value="InterPro"/>
</dbReference>
<evidence type="ECO:0000259" key="8">
    <source>
        <dbReference type="Pfam" id="PF02085"/>
    </source>
</evidence>
<dbReference type="InterPro" id="IPR036280">
    <property type="entry name" value="Multihaem_cyt_sf"/>
</dbReference>
<comment type="caution">
    <text evidence="9">The sequence shown here is derived from an EMBL/GenBank/DDBJ whole genome shotgun (WGS) entry which is preliminary data.</text>
</comment>
<dbReference type="Pfam" id="PF02085">
    <property type="entry name" value="Cytochrom_CIII"/>
    <property type="match status" value="1"/>
</dbReference>
<feature type="binding site" description="axial binding residue" evidence="6">
    <location>
        <position position="63"/>
    </location>
    <ligand>
        <name>heme c</name>
        <dbReference type="ChEBI" id="CHEBI:61717"/>
        <label>1</label>
    </ligand>
    <ligandPart>
        <name>Fe</name>
        <dbReference type="ChEBI" id="CHEBI:18248"/>
    </ligandPart>
</feature>
<feature type="binding site" description="axial binding residue" evidence="6">
    <location>
        <position position="52"/>
    </location>
    <ligand>
        <name>heme c</name>
        <dbReference type="ChEBI" id="CHEBI:61717"/>
        <label>1</label>
    </ligand>
    <ligandPart>
        <name>Fe</name>
        <dbReference type="ChEBI" id="CHEBI:18248"/>
    </ligandPart>
</feature>
<evidence type="ECO:0000256" key="3">
    <source>
        <dbReference type="ARBA" id="ARBA00022723"/>
    </source>
</evidence>
<dbReference type="Proteomes" id="UP000231203">
    <property type="component" value="Unassembled WGS sequence"/>
</dbReference>
<feature type="binding site" description="axial binding residue" evidence="6">
    <location>
        <position position="115"/>
    </location>
    <ligand>
        <name>heme c</name>
        <dbReference type="ChEBI" id="CHEBI:61717"/>
        <label>1</label>
    </ligand>
    <ligandPart>
        <name>Fe</name>
        <dbReference type="ChEBI" id="CHEBI:18248"/>
    </ligandPart>
</feature>
<evidence type="ECO:0000256" key="7">
    <source>
        <dbReference type="SAM" id="Phobius"/>
    </source>
</evidence>
<dbReference type="EMBL" id="PDTI01000062">
    <property type="protein sequence ID" value="PIE62131.1"/>
    <property type="molecule type" value="Genomic_DNA"/>
</dbReference>
<evidence type="ECO:0000256" key="2">
    <source>
        <dbReference type="ARBA" id="ARBA00022617"/>
    </source>
</evidence>
<keyword evidence="2 6" id="KW-0349">Heme</keyword>
<evidence type="ECO:0000313" key="9">
    <source>
        <dbReference type="EMBL" id="PIE62131.1"/>
    </source>
</evidence>
<feature type="binding site" description="covalent" evidence="6">
    <location>
        <position position="67"/>
    </location>
    <ligand>
        <name>heme c</name>
        <dbReference type="ChEBI" id="CHEBI:61717"/>
        <label>1</label>
    </ligand>
</feature>
<feature type="binding site" description="axial binding residue" evidence="6">
    <location>
        <position position="105"/>
    </location>
    <ligand>
        <name>heme c</name>
        <dbReference type="ChEBI" id="CHEBI:61717"/>
        <label>1</label>
    </ligand>
    <ligandPart>
        <name>Fe</name>
        <dbReference type="ChEBI" id="CHEBI:18248"/>
    </ligandPart>
</feature>
<feature type="binding site" description="axial binding residue" evidence="6">
    <location>
        <position position="118"/>
    </location>
    <ligand>
        <name>heme c</name>
        <dbReference type="ChEBI" id="CHEBI:61717"/>
        <label>3</label>
    </ligand>
    <ligandPart>
        <name>Fe</name>
        <dbReference type="ChEBI" id="CHEBI:18248"/>
    </ligandPart>
</feature>
<organism evidence="9 10">
    <name type="scientific">Desulfobacter postgatei</name>
    <dbReference type="NCBI Taxonomy" id="2293"/>
    <lineage>
        <taxon>Bacteria</taxon>
        <taxon>Pseudomonadati</taxon>
        <taxon>Thermodesulfobacteriota</taxon>
        <taxon>Desulfobacteria</taxon>
        <taxon>Desulfobacterales</taxon>
        <taxon>Desulfobacteraceae</taxon>
        <taxon>Desulfobacter</taxon>
    </lineage>
</organism>
<evidence type="ECO:0000256" key="1">
    <source>
        <dbReference type="ARBA" id="ARBA00022448"/>
    </source>
</evidence>
<gene>
    <name evidence="9" type="ORF">CSA25_06560</name>
</gene>
<dbReference type="AlphaFoldDB" id="A0A2G6MQ46"/>
<evidence type="ECO:0000313" key="10">
    <source>
        <dbReference type="Proteomes" id="UP000231203"/>
    </source>
</evidence>
<accession>A0A2G6MQ46</accession>
<evidence type="ECO:0000256" key="5">
    <source>
        <dbReference type="ARBA" id="ARBA00023004"/>
    </source>
</evidence>
<evidence type="ECO:0000256" key="6">
    <source>
        <dbReference type="PIRSR" id="PIRSR602322-1"/>
    </source>
</evidence>
<feature type="binding site" description="axial binding residue" evidence="6">
    <location>
        <position position="55"/>
    </location>
    <ligand>
        <name>heme c</name>
        <dbReference type="ChEBI" id="CHEBI:61717"/>
        <label>1</label>
    </ligand>
    <ligandPart>
        <name>Fe</name>
        <dbReference type="ChEBI" id="CHEBI:18248"/>
    </ligandPart>
</feature>
<feature type="binding site" description="axial binding residue" evidence="6">
    <location>
        <position position="104"/>
    </location>
    <ligand>
        <name>heme c</name>
        <dbReference type="ChEBI" id="CHEBI:61717"/>
        <label>1</label>
    </ligand>
    <ligandPart>
        <name>Fe</name>
        <dbReference type="ChEBI" id="CHEBI:18248"/>
    </ligandPart>
</feature>